<organism evidence="1 2">
    <name type="scientific">Taxus chinensis</name>
    <name type="common">Chinese yew</name>
    <name type="synonym">Taxus wallichiana var. chinensis</name>
    <dbReference type="NCBI Taxonomy" id="29808"/>
    <lineage>
        <taxon>Eukaryota</taxon>
        <taxon>Viridiplantae</taxon>
        <taxon>Streptophyta</taxon>
        <taxon>Embryophyta</taxon>
        <taxon>Tracheophyta</taxon>
        <taxon>Spermatophyta</taxon>
        <taxon>Pinopsida</taxon>
        <taxon>Pinidae</taxon>
        <taxon>Conifers II</taxon>
        <taxon>Cupressales</taxon>
        <taxon>Taxaceae</taxon>
        <taxon>Taxus</taxon>
    </lineage>
</organism>
<dbReference type="AlphaFoldDB" id="A0AA38FJ95"/>
<protein>
    <submittedName>
        <fullName evidence="1">Uncharacterized protein</fullName>
    </submittedName>
</protein>
<feature type="non-terminal residue" evidence="1">
    <location>
        <position position="1"/>
    </location>
</feature>
<name>A0AA38FJ95_TAXCH</name>
<keyword evidence="2" id="KW-1185">Reference proteome</keyword>
<sequence length="53" mass="6051">LCKEARFVRATTVGVRLPAVLDNLEMLNLIMGAVGEFIRVDLVDEKYQRPFSR</sequence>
<evidence type="ECO:0000313" key="2">
    <source>
        <dbReference type="Proteomes" id="UP000824469"/>
    </source>
</evidence>
<evidence type="ECO:0000313" key="1">
    <source>
        <dbReference type="EMBL" id="KAH9304990.1"/>
    </source>
</evidence>
<comment type="caution">
    <text evidence="1">The sequence shown here is derived from an EMBL/GenBank/DDBJ whole genome shotgun (WGS) entry which is preliminary data.</text>
</comment>
<reference evidence="1 2" key="1">
    <citation type="journal article" date="2021" name="Nat. Plants">
        <title>The Taxus genome provides insights into paclitaxel biosynthesis.</title>
        <authorList>
            <person name="Xiong X."/>
            <person name="Gou J."/>
            <person name="Liao Q."/>
            <person name="Li Y."/>
            <person name="Zhou Q."/>
            <person name="Bi G."/>
            <person name="Li C."/>
            <person name="Du R."/>
            <person name="Wang X."/>
            <person name="Sun T."/>
            <person name="Guo L."/>
            <person name="Liang H."/>
            <person name="Lu P."/>
            <person name="Wu Y."/>
            <person name="Zhang Z."/>
            <person name="Ro D.K."/>
            <person name="Shang Y."/>
            <person name="Huang S."/>
            <person name="Yan J."/>
        </authorList>
    </citation>
    <scope>NUCLEOTIDE SEQUENCE [LARGE SCALE GENOMIC DNA]</scope>
    <source>
        <strain evidence="1">Ta-2019</strain>
    </source>
</reference>
<dbReference type="Proteomes" id="UP000824469">
    <property type="component" value="Unassembled WGS sequence"/>
</dbReference>
<feature type="non-terminal residue" evidence="1">
    <location>
        <position position="53"/>
    </location>
</feature>
<accession>A0AA38FJ95</accession>
<dbReference type="EMBL" id="JAHRHJ020000008">
    <property type="protein sequence ID" value="KAH9304990.1"/>
    <property type="molecule type" value="Genomic_DNA"/>
</dbReference>
<proteinExistence type="predicted"/>
<gene>
    <name evidence="1" type="ORF">KI387_009394</name>
</gene>